<keyword evidence="1" id="KW-0863">Zinc-finger</keyword>
<feature type="region of interest" description="Disordered" evidence="2">
    <location>
        <begin position="500"/>
        <end position="526"/>
    </location>
</feature>
<evidence type="ECO:0000313" key="5">
    <source>
        <dbReference type="Proteomes" id="UP001642464"/>
    </source>
</evidence>
<dbReference type="InterPro" id="IPR021109">
    <property type="entry name" value="Peptidase_aspartic_dom_sf"/>
</dbReference>
<feature type="compositionally biased region" description="Low complexity" evidence="2">
    <location>
        <begin position="51"/>
        <end position="60"/>
    </location>
</feature>
<comment type="caution">
    <text evidence="4">The sequence shown here is derived from an EMBL/GenBank/DDBJ whole genome shotgun (WGS) entry which is preliminary data.</text>
</comment>
<evidence type="ECO:0000256" key="1">
    <source>
        <dbReference type="PROSITE-ProRule" id="PRU00047"/>
    </source>
</evidence>
<feature type="compositionally biased region" description="Polar residues" evidence="2">
    <location>
        <begin position="70"/>
        <end position="80"/>
    </location>
</feature>
<dbReference type="InterPro" id="IPR036875">
    <property type="entry name" value="Znf_CCHC_sf"/>
</dbReference>
<dbReference type="Proteomes" id="UP001642464">
    <property type="component" value="Unassembled WGS sequence"/>
</dbReference>
<evidence type="ECO:0000259" key="3">
    <source>
        <dbReference type="PROSITE" id="PS50158"/>
    </source>
</evidence>
<evidence type="ECO:0000313" key="4">
    <source>
        <dbReference type="EMBL" id="CAK8986667.1"/>
    </source>
</evidence>
<dbReference type="EMBL" id="CAXAMM010000248">
    <property type="protein sequence ID" value="CAK8986667.1"/>
    <property type="molecule type" value="Genomic_DNA"/>
</dbReference>
<reference evidence="4 5" key="1">
    <citation type="submission" date="2024-02" db="EMBL/GenBank/DDBJ databases">
        <authorList>
            <person name="Chen Y."/>
            <person name="Shah S."/>
            <person name="Dougan E. K."/>
            <person name="Thang M."/>
            <person name="Chan C."/>
        </authorList>
    </citation>
    <scope>NUCLEOTIDE SEQUENCE [LARGE SCALE GENOMIC DNA]</scope>
</reference>
<feature type="compositionally biased region" description="Low complexity" evidence="2">
    <location>
        <begin position="208"/>
        <end position="220"/>
    </location>
</feature>
<keyword evidence="1" id="KW-0862">Zinc</keyword>
<keyword evidence="5" id="KW-1185">Reference proteome</keyword>
<dbReference type="Gene3D" id="2.40.70.10">
    <property type="entry name" value="Acid Proteases"/>
    <property type="match status" value="1"/>
</dbReference>
<dbReference type="Gene3D" id="4.10.60.10">
    <property type="entry name" value="Zinc finger, CCHC-type"/>
    <property type="match status" value="1"/>
</dbReference>
<keyword evidence="1" id="KW-0479">Metal-binding</keyword>
<sequence>MEPARATVGGAEPTSIDPGKAVDEPHLAEPSQKLSDRSFYPRGLQAKDPNASGADGHSGASAGGTGGATPSMQGHASASESRAGDRDPGQDPWLQADPWAGPAGAAQWTTRVPQGDPWGSSWNYGWKPSSWQAGDWTSWKGWEAMNYATVSHRPTYATTADVTTSTTTPITSPAAAAGQVPLHASTAMPTSDSAAFNAMPSSSPPAGPTSSTATSSPWTPQEWQQWNAGWQGSSWGWDRNPKPDYADPPQWPGWSFRKHWVTAVRRWNKGTDVPVPRRAEKVLRVLGWELMPDFDHLTEEELAQGDYLEKIITIIEAKAGVREDDEKRKVFKAVMTDSHRKRDESLTQFTLRREKEFTQAAHYGMIFPPSLKATMLKEGALLSEQNMQNISALLGRDEDNPAAVSRAIARLDVRSDKMIGYATEVGGSSTFLQDQAEEIEESGEEEEEETDEIVAAELDSMNLSETQIQEVYAVLDQRRRRSWKENKMFKGLRQEGQGLVPEEFGGVPGSSFRANRDRKPHQRMSRDQLKKISTCRLCGKKGHWAEDCTSGKNPVTSKTQGFSYTYMGGGSTETSSHFSFLSAARIQQVRSEVAQACQDVLQCMPPQVSGLEQMSFLTIPSGEAILDIGATQDLIGEEAAKALEGRLREAGLRVIEVDMPRVEPSGIGGAAKVSRTILVPVSIGGVPGTLFMTVLEANIPPLLSVGFLEFLKTKIDLEENRVFFGKLGVDMSMQRLPSGHRCVSLVEWTGGIFPIAPEVQKKHGLARHAFNLAPSSYFEKEEPDRWDVISPEEKHLSNPPEEGRFKHVYILINYYYLFNYDV</sequence>
<protein>
    <submittedName>
        <fullName evidence="4">CCHC-type domain-containing protein</fullName>
    </submittedName>
</protein>
<dbReference type="SMART" id="SM00343">
    <property type="entry name" value="ZnF_C2HC"/>
    <property type="match status" value="1"/>
</dbReference>
<name>A0ABP0H900_9DINO</name>
<evidence type="ECO:0000256" key="2">
    <source>
        <dbReference type="SAM" id="MobiDB-lite"/>
    </source>
</evidence>
<feature type="domain" description="CCHC-type" evidence="3">
    <location>
        <begin position="535"/>
        <end position="550"/>
    </location>
</feature>
<gene>
    <name evidence="4" type="ORF">SCF082_LOCUS652</name>
</gene>
<dbReference type="InterPro" id="IPR001878">
    <property type="entry name" value="Znf_CCHC"/>
</dbReference>
<dbReference type="PROSITE" id="PS50158">
    <property type="entry name" value="ZF_CCHC"/>
    <property type="match status" value="1"/>
</dbReference>
<organism evidence="4 5">
    <name type="scientific">Durusdinium trenchii</name>
    <dbReference type="NCBI Taxonomy" id="1381693"/>
    <lineage>
        <taxon>Eukaryota</taxon>
        <taxon>Sar</taxon>
        <taxon>Alveolata</taxon>
        <taxon>Dinophyceae</taxon>
        <taxon>Suessiales</taxon>
        <taxon>Symbiodiniaceae</taxon>
        <taxon>Durusdinium</taxon>
    </lineage>
</organism>
<proteinExistence type="predicted"/>
<accession>A0ABP0H900</accession>
<feature type="region of interest" description="Disordered" evidence="2">
    <location>
        <begin position="1"/>
        <end position="117"/>
    </location>
</feature>
<dbReference type="Pfam" id="PF00098">
    <property type="entry name" value="zf-CCHC"/>
    <property type="match status" value="1"/>
</dbReference>
<dbReference type="SUPFAM" id="SSF57756">
    <property type="entry name" value="Retrovirus zinc finger-like domains"/>
    <property type="match status" value="1"/>
</dbReference>
<feature type="region of interest" description="Disordered" evidence="2">
    <location>
        <begin position="193"/>
        <end position="220"/>
    </location>
</feature>